<dbReference type="GO" id="GO:0005739">
    <property type="term" value="C:mitochondrion"/>
    <property type="evidence" value="ECO:0007669"/>
    <property type="project" value="UniProtKB-SubCell"/>
</dbReference>
<dbReference type="EMBL" id="KQ086135">
    <property type="protein sequence ID" value="KLO07502.1"/>
    <property type="molecule type" value="Genomic_DNA"/>
</dbReference>
<evidence type="ECO:0000313" key="7">
    <source>
        <dbReference type="EMBL" id="KLO07502.1"/>
    </source>
</evidence>
<reference evidence="7 8" key="1">
    <citation type="submission" date="2015-04" db="EMBL/GenBank/DDBJ databases">
        <title>Complete genome sequence of Schizopora paradoxa KUC8140, a cosmopolitan wood degrader in East Asia.</title>
        <authorList>
            <consortium name="DOE Joint Genome Institute"/>
            <person name="Min B."/>
            <person name="Park H."/>
            <person name="Jang Y."/>
            <person name="Kim J.-J."/>
            <person name="Kim K.H."/>
            <person name="Pangilinan J."/>
            <person name="Lipzen A."/>
            <person name="Riley R."/>
            <person name="Grigoriev I.V."/>
            <person name="Spatafora J.W."/>
            <person name="Choi I.-G."/>
        </authorList>
    </citation>
    <scope>NUCLEOTIDE SEQUENCE [LARGE SCALE GENOMIC DNA]</scope>
    <source>
        <strain evidence="7 8">KUC8140</strain>
    </source>
</reference>
<accession>A0A0H2R803</accession>
<evidence type="ECO:0000313" key="8">
    <source>
        <dbReference type="Proteomes" id="UP000053477"/>
    </source>
</evidence>
<keyword evidence="4 5" id="KW-0472">Membrane</keyword>
<dbReference type="Pfam" id="PF04588">
    <property type="entry name" value="HIG_1_N"/>
    <property type="match status" value="1"/>
</dbReference>
<comment type="subcellular location">
    <subcellularLocation>
        <location evidence="1">Mitochondrion</location>
    </subcellularLocation>
</comment>
<feature type="transmembrane region" description="Helical" evidence="5">
    <location>
        <begin position="20"/>
        <end position="38"/>
    </location>
</feature>
<dbReference type="PANTHER" id="PTHR28018">
    <property type="entry name" value="RESPIRATORY SUPERCOMPLEX FACTOR 2, MITOCHONDRIAL"/>
    <property type="match status" value="1"/>
</dbReference>
<dbReference type="STRING" id="27342.A0A0H2R803"/>
<dbReference type="InParanoid" id="A0A0H2R803"/>
<feature type="domain" description="HIG1" evidence="6">
    <location>
        <begin position="90"/>
        <end position="181"/>
    </location>
</feature>
<dbReference type="Proteomes" id="UP000053477">
    <property type="component" value="Unassembled WGS sequence"/>
</dbReference>
<keyword evidence="3 5" id="KW-1133">Transmembrane helix</keyword>
<organism evidence="7 8">
    <name type="scientific">Schizopora paradoxa</name>
    <dbReference type="NCBI Taxonomy" id="27342"/>
    <lineage>
        <taxon>Eukaryota</taxon>
        <taxon>Fungi</taxon>
        <taxon>Dikarya</taxon>
        <taxon>Basidiomycota</taxon>
        <taxon>Agaricomycotina</taxon>
        <taxon>Agaricomycetes</taxon>
        <taxon>Hymenochaetales</taxon>
        <taxon>Schizoporaceae</taxon>
        <taxon>Schizopora</taxon>
    </lineage>
</organism>
<gene>
    <name evidence="7" type="ORF">SCHPADRAFT_932387</name>
</gene>
<name>A0A0H2R803_9AGAM</name>
<dbReference type="OrthoDB" id="1915122at2759"/>
<sequence length="209" mass="23319">MKFVTEEVLEGHARATRRGAIEGTLAGLALSVPASFALHRRWAYYRSLPITIKVLGVVLVAAPAFAVQAERRGVEFDKSQWTGIEKEELDREQSEIVARWGDMSVTQRIGDWASRHRYELFFGCWAGSMAVSWMLLRGNKTQSFSQKIVQARVYAQGITLVSLLGGVSLLHMQSRNKVKEDPSAHSWARLLEETPIDSRTPGVKAAIHA</sequence>
<proteinExistence type="predicted"/>
<evidence type="ECO:0000256" key="3">
    <source>
        <dbReference type="ARBA" id="ARBA00022989"/>
    </source>
</evidence>
<feature type="transmembrane region" description="Helical" evidence="5">
    <location>
        <begin position="148"/>
        <end position="170"/>
    </location>
</feature>
<evidence type="ECO:0000256" key="4">
    <source>
        <dbReference type="ARBA" id="ARBA00023136"/>
    </source>
</evidence>
<evidence type="ECO:0000259" key="6">
    <source>
        <dbReference type="PROSITE" id="PS51503"/>
    </source>
</evidence>
<dbReference type="PANTHER" id="PTHR28018:SF3">
    <property type="entry name" value="RESPIRATORY SUPERCOMPLEX FACTOR 2, MITOCHONDRIAL"/>
    <property type="match status" value="1"/>
</dbReference>
<dbReference type="InterPro" id="IPR007667">
    <property type="entry name" value="Hypoxia_induced_domain"/>
</dbReference>
<evidence type="ECO:0000256" key="5">
    <source>
        <dbReference type="SAM" id="Phobius"/>
    </source>
</evidence>
<evidence type="ECO:0000256" key="2">
    <source>
        <dbReference type="ARBA" id="ARBA00022692"/>
    </source>
</evidence>
<feature type="transmembrane region" description="Helical" evidence="5">
    <location>
        <begin position="118"/>
        <end position="136"/>
    </location>
</feature>
<dbReference type="InterPro" id="IPR040153">
    <property type="entry name" value="Rcf2"/>
</dbReference>
<dbReference type="GO" id="GO:0033617">
    <property type="term" value="P:mitochondrial respiratory chain complex IV assembly"/>
    <property type="evidence" value="ECO:0007669"/>
    <property type="project" value="TreeGrafter"/>
</dbReference>
<keyword evidence="2 5" id="KW-0812">Transmembrane</keyword>
<evidence type="ECO:0000256" key="1">
    <source>
        <dbReference type="ARBA" id="ARBA00004173"/>
    </source>
</evidence>
<protein>
    <recommendedName>
        <fullName evidence="6">HIG1 domain-containing protein</fullName>
    </recommendedName>
</protein>
<feature type="transmembrane region" description="Helical" evidence="5">
    <location>
        <begin position="50"/>
        <end position="69"/>
    </location>
</feature>
<keyword evidence="8" id="KW-1185">Reference proteome</keyword>
<dbReference type="FunCoup" id="A0A0H2R803">
    <property type="interactions" value="55"/>
</dbReference>
<dbReference type="AlphaFoldDB" id="A0A0H2R803"/>
<dbReference type="PROSITE" id="PS51503">
    <property type="entry name" value="HIG1"/>
    <property type="match status" value="1"/>
</dbReference>